<feature type="coiled-coil region" evidence="3">
    <location>
        <begin position="683"/>
        <end position="710"/>
    </location>
</feature>
<dbReference type="Proteomes" id="UP000695022">
    <property type="component" value="Unplaced"/>
</dbReference>
<name>A0ABM1E6R9_PRICU</name>
<dbReference type="GeneID" id="106809342"/>
<gene>
    <name evidence="5" type="primary">LOC106809342</name>
</gene>
<dbReference type="InterPro" id="IPR018477">
    <property type="entry name" value="BICD"/>
</dbReference>
<evidence type="ECO:0000313" key="5">
    <source>
        <dbReference type="RefSeq" id="XP_014667890.1"/>
    </source>
</evidence>
<evidence type="ECO:0000256" key="2">
    <source>
        <dbReference type="ARBA" id="ARBA00023054"/>
    </source>
</evidence>
<feature type="coiled-coil region" evidence="3">
    <location>
        <begin position="382"/>
        <end position="458"/>
    </location>
</feature>
<comment type="similarity">
    <text evidence="1">Belongs to the BicD family.</text>
</comment>
<organism evidence="4 5">
    <name type="scientific">Priapulus caudatus</name>
    <name type="common">Priapulid worm</name>
    <dbReference type="NCBI Taxonomy" id="37621"/>
    <lineage>
        <taxon>Eukaryota</taxon>
        <taxon>Metazoa</taxon>
        <taxon>Ecdysozoa</taxon>
        <taxon>Scalidophora</taxon>
        <taxon>Priapulida</taxon>
        <taxon>Priapulimorpha</taxon>
        <taxon>Priapulimorphida</taxon>
        <taxon>Priapulidae</taxon>
        <taxon>Priapulus</taxon>
    </lineage>
</organism>
<protein>
    <submittedName>
        <fullName evidence="5">Protein bicaudal D-like</fullName>
    </submittedName>
</protein>
<reference evidence="5" key="1">
    <citation type="submission" date="2025-08" db="UniProtKB">
        <authorList>
            <consortium name="RefSeq"/>
        </authorList>
    </citation>
    <scope>IDENTIFICATION</scope>
</reference>
<evidence type="ECO:0000256" key="3">
    <source>
        <dbReference type="SAM" id="Coils"/>
    </source>
</evidence>
<dbReference type="RefSeq" id="XP_014667890.1">
    <property type="nucleotide sequence ID" value="XM_014812404.1"/>
</dbReference>
<dbReference type="Gene3D" id="6.10.250.2470">
    <property type="match status" value="1"/>
</dbReference>
<dbReference type="Pfam" id="PF09730">
    <property type="entry name" value="BicD"/>
    <property type="match status" value="2"/>
</dbReference>
<evidence type="ECO:0000313" key="4">
    <source>
        <dbReference type="Proteomes" id="UP000695022"/>
    </source>
</evidence>
<feature type="coiled-coil region" evidence="3">
    <location>
        <begin position="13"/>
        <end position="82"/>
    </location>
</feature>
<accession>A0ABM1E6R9</accession>
<keyword evidence="2 3" id="KW-0175">Coiled coil</keyword>
<feature type="coiled-coil region" evidence="3">
    <location>
        <begin position="133"/>
        <end position="261"/>
    </location>
</feature>
<dbReference type="PANTHER" id="PTHR31233">
    <property type="entry name" value="BICAUDAL D FAMILY MEMBER"/>
    <property type="match status" value="1"/>
</dbReference>
<sequence length="905" mass="101038">MSSELGNEPLLDLDELRREVERLTAELTETSQQKAQAAQFGLVLLEEKEQLRTRIDDLELQYENVKHELDCAKEALQKVNISQKKVTLDGVVHEESLLHETATREELLLASISELEVELRSCRQTIHRSRVEVETLTSVNAEMTIQVEQLESQRRSLRDELKEYKSMENRMVQDYSELEEENISLQKQVSVLKSSQVEMEVLRHENLRFQEEVELLKGQVEELTNLKRIAEKNLEEALEALQEERDQKHIFKRELDQHKNSETLFNFSNLALTALKAGSSDPDNPADLSFEEDFDAGSPLKRYCGARCLKQMNFSYPTESENTQLGASLQEWRAKAEHASTQLSTQQEKTCNLMQLLADIQPSGERLPLVDDDEEGDDLDDLDDAGKEIRRLTRLMRLTEKERALARTQIARLEEEVKALLAKSGVDEHTKEQRDGFVKDLQDDFTMMKNKLIEYEEKVRYLEEDLRTMGEVAGETQSCLERTYGELSSVSDTIAQLYHHVCLANGEVPSRVVLDHIRAKGGLLGSPTEGAAVGAVVEDAAAAENLQVEAEAKTEVKTEGEEAAAATEKEGEEEMRHLAAAVGHALDGSRRRRTVAADDDLQEQILKLKALLSTKREQIATLRTVLKANKSTAEVALANLKAKYENERVVVTATMLKLRGELRALKEDAATFASLRAMFASRCEEYVAQLDEQQRALVGADEERKTLNSLLRMAIQQKLALTQRLEDLEYDREQSHLRRQTRRVVAATTATYLRTCSYRARPITGRAGGREGLSEGGTVDTAVAVEDIVASDFTLTASVATVMTASVTTVATASVTTVATASVTTVTTASVAMVTTASVATVTTASTDHADLNGSDRRLPELRIEGAGISTLKRRYSTDRTRLAVENLSTYVSFSGPSHRGHIRA</sequence>
<dbReference type="PANTHER" id="PTHR31233:SF6">
    <property type="entry name" value="PROTEIN BICAUDAL D"/>
    <property type="match status" value="1"/>
</dbReference>
<evidence type="ECO:0000256" key="1">
    <source>
        <dbReference type="ARBA" id="ARBA00010061"/>
    </source>
</evidence>
<keyword evidence="4" id="KW-1185">Reference proteome</keyword>
<proteinExistence type="inferred from homology"/>